<gene>
    <name evidence="1" type="ORF">FHS12_004097</name>
</gene>
<sequence>MNPKVAGAWALVGIPLAYGIIETLRRAAQLFTG</sequence>
<evidence type="ECO:0000313" key="2">
    <source>
        <dbReference type="Proteomes" id="UP000577707"/>
    </source>
</evidence>
<reference evidence="1 2" key="1">
    <citation type="submission" date="2020-08" db="EMBL/GenBank/DDBJ databases">
        <title>Genomic Encyclopedia of Type Strains, Phase III (KMG-III): the genomes of soil and plant-associated and newly described type strains.</title>
        <authorList>
            <person name="Whitman W."/>
        </authorList>
    </citation>
    <scope>NUCLEOTIDE SEQUENCE [LARGE SCALE GENOMIC DNA]</scope>
    <source>
        <strain evidence="1 2">CECT 3302</strain>
    </source>
</reference>
<dbReference type="Proteomes" id="UP000577707">
    <property type="component" value="Unassembled WGS sequence"/>
</dbReference>
<dbReference type="AlphaFoldDB" id="A0A7W5A7S1"/>
<proteinExistence type="predicted"/>
<keyword evidence="2" id="KW-1185">Reference proteome</keyword>
<protein>
    <submittedName>
        <fullName evidence="1">Uncharacterized protein</fullName>
    </submittedName>
</protein>
<comment type="caution">
    <text evidence="1">The sequence shown here is derived from an EMBL/GenBank/DDBJ whole genome shotgun (WGS) entry which is preliminary data.</text>
</comment>
<name>A0A7W5A7S1_9ACTN</name>
<dbReference type="RefSeq" id="WP_420847477.1">
    <property type="nucleotide sequence ID" value="NZ_JACHXG010000009.1"/>
</dbReference>
<organism evidence="1 2">
    <name type="scientific">Nocardioides albus</name>
    <dbReference type="NCBI Taxonomy" id="1841"/>
    <lineage>
        <taxon>Bacteria</taxon>
        <taxon>Bacillati</taxon>
        <taxon>Actinomycetota</taxon>
        <taxon>Actinomycetes</taxon>
        <taxon>Propionibacteriales</taxon>
        <taxon>Nocardioidaceae</taxon>
        <taxon>Nocardioides</taxon>
    </lineage>
</organism>
<accession>A0A7W5A7S1</accession>
<dbReference type="EMBL" id="JACHXG010000009">
    <property type="protein sequence ID" value="MBB3091132.1"/>
    <property type="molecule type" value="Genomic_DNA"/>
</dbReference>
<evidence type="ECO:0000313" key="1">
    <source>
        <dbReference type="EMBL" id="MBB3091132.1"/>
    </source>
</evidence>